<dbReference type="Proteomes" id="UP000279275">
    <property type="component" value="Unassembled WGS sequence"/>
</dbReference>
<sequence length="117" mass="11456">MSPSSKPHRCRKPPNCKPTCGAPESSPGRGSSTTASPPPGHCRNAYNGTATVGSDGTATLQWRPATGGQRTVTAEYSGAGTVNASSDRASVVVTGGTSGGTGSFAGLGFLGSLSAGK</sequence>
<dbReference type="AlphaFoldDB" id="A0A3M2L3Y9"/>
<accession>A0A3M2L3Y9</accession>
<reference evidence="2 3" key="1">
    <citation type="submission" date="2018-10" db="EMBL/GenBank/DDBJ databases">
        <title>Isolation from cow dung.</title>
        <authorList>
            <person name="Ling L."/>
        </authorList>
    </citation>
    <scope>NUCLEOTIDE SEQUENCE [LARGE SCALE GENOMIC DNA]</scope>
    <source>
        <strain evidence="2 3">NEAU-LL90</strain>
    </source>
</reference>
<dbReference type="EMBL" id="RFFH01000005">
    <property type="protein sequence ID" value="RMI32367.1"/>
    <property type="molecule type" value="Genomic_DNA"/>
</dbReference>
<proteinExistence type="predicted"/>
<comment type="caution">
    <text evidence="2">The sequence shown here is derived from an EMBL/GenBank/DDBJ whole genome shotgun (WGS) entry which is preliminary data.</text>
</comment>
<evidence type="ECO:0000256" key="1">
    <source>
        <dbReference type="SAM" id="MobiDB-lite"/>
    </source>
</evidence>
<dbReference type="InterPro" id="IPR013783">
    <property type="entry name" value="Ig-like_fold"/>
</dbReference>
<feature type="compositionally biased region" description="Polar residues" evidence="1">
    <location>
        <begin position="46"/>
        <end position="60"/>
    </location>
</feature>
<keyword evidence="3" id="KW-1185">Reference proteome</keyword>
<protein>
    <submittedName>
        <fullName evidence="2">Ig-like domain repeat protein</fullName>
    </submittedName>
</protein>
<feature type="compositionally biased region" description="Basic residues" evidence="1">
    <location>
        <begin position="1"/>
        <end position="14"/>
    </location>
</feature>
<evidence type="ECO:0000313" key="3">
    <source>
        <dbReference type="Proteomes" id="UP000279275"/>
    </source>
</evidence>
<dbReference type="GO" id="GO:0005975">
    <property type="term" value="P:carbohydrate metabolic process"/>
    <property type="evidence" value="ECO:0007669"/>
    <property type="project" value="UniProtKB-ARBA"/>
</dbReference>
<name>A0A3M2L3Y9_9NOCA</name>
<evidence type="ECO:0000313" key="2">
    <source>
        <dbReference type="EMBL" id="RMI32367.1"/>
    </source>
</evidence>
<dbReference type="Gene3D" id="2.60.40.10">
    <property type="entry name" value="Immunoglobulins"/>
    <property type="match status" value="1"/>
</dbReference>
<feature type="region of interest" description="Disordered" evidence="1">
    <location>
        <begin position="1"/>
        <end position="69"/>
    </location>
</feature>
<gene>
    <name evidence="2" type="ORF">EBN03_15495</name>
</gene>
<organism evidence="2 3">
    <name type="scientific">Nocardia stercoris</name>
    <dbReference type="NCBI Taxonomy" id="2483361"/>
    <lineage>
        <taxon>Bacteria</taxon>
        <taxon>Bacillati</taxon>
        <taxon>Actinomycetota</taxon>
        <taxon>Actinomycetes</taxon>
        <taxon>Mycobacteriales</taxon>
        <taxon>Nocardiaceae</taxon>
        <taxon>Nocardia</taxon>
    </lineage>
</organism>